<dbReference type="AlphaFoldDB" id="A0A2A9NM88"/>
<feature type="transmembrane region" description="Helical" evidence="1">
    <location>
        <begin position="103"/>
        <end position="127"/>
    </location>
</feature>
<evidence type="ECO:0000313" key="3">
    <source>
        <dbReference type="Proteomes" id="UP000242287"/>
    </source>
</evidence>
<gene>
    <name evidence="2" type="ORF">AMATHDRAFT_4885</name>
</gene>
<evidence type="ECO:0000313" key="2">
    <source>
        <dbReference type="EMBL" id="PFH49431.1"/>
    </source>
</evidence>
<feature type="transmembrane region" description="Helical" evidence="1">
    <location>
        <begin position="133"/>
        <end position="156"/>
    </location>
</feature>
<protein>
    <submittedName>
        <fullName evidence="2">Uncharacterized protein</fullName>
    </submittedName>
</protein>
<keyword evidence="1" id="KW-1133">Transmembrane helix</keyword>
<dbReference type="OrthoDB" id="3049275at2759"/>
<dbReference type="EMBL" id="KZ302029">
    <property type="protein sequence ID" value="PFH49431.1"/>
    <property type="molecule type" value="Genomic_DNA"/>
</dbReference>
<keyword evidence="1" id="KW-0472">Membrane</keyword>
<dbReference type="Proteomes" id="UP000242287">
    <property type="component" value="Unassembled WGS sequence"/>
</dbReference>
<organism evidence="2 3">
    <name type="scientific">Amanita thiersii Skay4041</name>
    <dbReference type="NCBI Taxonomy" id="703135"/>
    <lineage>
        <taxon>Eukaryota</taxon>
        <taxon>Fungi</taxon>
        <taxon>Dikarya</taxon>
        <taxon>Basidiomycota</taxon>
        <taxon>Agaricomycotina</taxon>
        <taxon>Agaricomycetes</taxon>
        <taxon>Agaricomycetidae</taxon>
        <taxon>Agaricales</taxon>
        <taxon>Pluteineae</taxon>
        <taxon>Amanitaceae</taxon>
        <taxon>Amanita</taxon>
    </lineage>
</organism>
<evidence type="ECO:0000256" key="1">
    <source>
        <dbReference type="SAM" id="Phobius"/>
    </source>
</evidence>
<sequence>MGGGGSKMSDLFYPDNPYRRARAEQLRDDVQFICKQFEEAKEERNQLLKAIKPKLNDLMKKHGFNTTDELDSKVQAILKGDALKEYIRVKEQMDKNDEFIHTIFQITTVIGAATGIFLGALVIAGIMTGGAALSALGLIGSVLGAIAVVAVLLSVFEGKEERAASHWYSSL</sequence>
<keyword evidence="1" id="KW-0812">Transmembrane</keyword>
<accession>A0A2A9NM88</accession>
<reference evidence="2 3" key="1">
    <citation type="submission" date="2014-02" db="EMBL/GenBank/DDBJ databases">
        <title>Transposable element dynamics among asymbiotic and ectomycorrhizal Amanita fungi.</title>
        <authorList>
            <consortium name="DOE Joint Genome Institute"/>
            <person name="Hess J."/>
            <person name="Skrede I."/>
            <person name="Wolfe B."/>
            <person name="LaButti K."/>
            <person name="Ohm R.A."/>
            <person name="Grigoriev I.V."/>
            <person name="Pringle A."/>
        </authorList>
    </citation>
    <scope>NUCLEOTIDE SEQUENCE [LARGE SCALE GENOMIC DNA]</scope>
    <source>
        <strain evidence="2 3">SKay4041</strain>
    </source>
</reference>
<name>A0A2A9NM88_9AGAR</name>
<proteinExistence type="predicted"/>
<keyword evidence="3" id="KW-1185">Reference proteome</keyword>